<feature type="transmembrane region" description="Helical" evidence="13">
    <location>
        <begin position="186"/>
        <end position="203"/>
    </location>
</feature>
<dbReference type="Pfam" id="PF05231">
    <property type="entry name" value="MASE1"/>
    <property type="match status" value="1"/>
</dbReference>
<dbReference type="PROSITE" id="PS50113">
    <property type="entry name" value="PAC"/>
    <property type="match status" value="1"/>
</dbReference>
<evidence type="ECO:0000256" key="7">
    <source>
        <dbReference type="ARBA" id="ARBA00022692"/>
    </source>
</evidence>
<feature type="transmembrane region" description="Helical" evidence="13">
    <location>
        <begin position="12"/>
        <end position="32"/>
    </location>
</feature>
<feature type="transmembrane region" description="Helical" evidence="13">
    <location>
        <begin position="38"/>
        <end position="54"/>
    </location>
</feature>
<feature type="transmembrane region" description="Helical" evidence="13">
    <location>
        <begin position="261"/>
        <end position="283"/>
    </location>
</feature>
<dbReference type="CDD" id="cd00130">
    <property type="entry name" value="PAS"/>
    <property type="match status" value="2"/>
</dbReference>
<dbReference type="EMBL" id="JBHSKD010000014">
    <property type="protein sequence ID" value="MFC5177633.1"/>
    <property type="molecule type" value="Genomic_DNA"/>
</dbReference>
<name>A0ABW0BK63_9ACTN</name>
<evidence type="ECO:0000256" key="12">
    <source>
        <dbReference type="SAM" id="MobiDB-lite"/>
    </source>
</evidence>
<evidence type="ECO:0000256" key="5">
    <source>
        <dbReference type="ARBA" id="ARBA00022553"/>
    </source>
</evidence>
<reference evidence="18" key="1">
    <citation type="journal article" date="2019" name="Int. J. Syst. Evol. Microbiol.">
        <title>The Global Catalogue of Microorganisms (GCM) 10K type strain sequencing project: providing services to taxonomists for standard genome sequencing and annotation.</title>
        <authorList>
            <consortium name="The Broad Institute Genomics Platform"/>
            <consortium name="The Broad Institute Genome Sequencing Center for Infectious Disease"/>
            <person name="Wu L."/>
            <person name="Ma J."/>
        </authorList>
    </citation>
    <scope>NUCLEOTIDE SEQUENCE [LARGE SCALE GENOMIC DNA]</scope>
    <source>
        <strain evidence="18">DFY41</strain>
    </source>
</reference>
<evidence type="ECO:0000256" key="2">
    <source>
        <dbReference type="ARBA" id="ARBA00004651"/>
    </source>
</evidence>
<dbReference type="PANTHER" id="PTHR43047:SF72">
    <property type="entry name" value="OSMOSENSING HISTIDINE PROTEIN KINASE SLN1"/>
    <property type="match status" value="1"/>
</dbReference>
<dbReference type="InterPro" id="IPR000700">
    <property type="entry name" value="PAS-assoc_C"/>
</dbReference>
<evidence type="ECO:0000259" key="14">
    <source>
        <dbReference type="PROSITE" id="PS50109"/>
    </source>
</evidence>
<dbReference type="SUPFAM" id="SSF55785">
    <property type="entry name" value="PYP-like sensor domain (PAS domain)"/>
    <property type="match status" value="2"/>
</dbReference>
<feature type="transmembrane region" description="Helical" evidence="13">
    <location>
        <begin position="61"/>
        <end position="78"/>
    </location>
</feature>
<dbReference type="InterPro" id="IPR003661">
    <property type="entry name" value="HisK_dim/P_dom"/>
</dbReference>
<dbReference type="InterPro" id="IPR003594">
    <property type="entry name" value="HATPase_dom"/>
</dbReference>
<dbReference type="InterPro" id="IPR036890">
    <property type="entry name" value="HATPase_C_sf"/>
</dbReference>
<feature type="domain" description="Histidine kinase" evidence="14">
    <location>
        <begin position="705"/>
        <end position="926"/>
    </location>
</feature>
<accession>A0ABW0BK63</accession>
<evidence type="ECO:0000256" key="4">
    <source>
        <dbReference type="ARBA" id="ARBA00022475"/>
    </source>
</evidence>
<feature type="domain" description="PAC" evidence="16">
    <location>
        <begin position="497"/>
        <end position="549"/>
    </location>
</feature>
<dbReference type="InterPro" id="IPR036097">
    <property type="entry name" value="HisK_dim/P_sf"/>
</dbReference>
<gene>
    <name evidence="17" type="ORF">ACFPGP_13195</name>
</gene>
<dbReference type="SMART" id="SM00387">
    <property type="entry name" value="HATPase_c"/>
    <property type="match status" value="1"/>
</dbReference>
<evidence type="ECO:0000256" key="9">
    <source>
        <dbReference type="ARBA" id="ARBA00022989"/>
    </source>
</evidence>
<sequence length="955" mass="101616">MTAPGQTWSRHATTLGVLAAIYLVGTQAVYFAPPGSAVAAWWPGAGLAVALLALSPRSTWTFLAPCVLLATAAANTTGGRPLDVALLFGLANAAEAVVAAAVLQRGRIGSPRLDSLDDFLRLLVAALAGAITVATLAVVAVWLTEGAALAAVWPWVFASHAAATLVVVPVGLSIGTGRRVGRYGELVLQAGTLLTVTVFVFAPDQSLPLAFAPLPLLVWAALRFDVRVVAWELLVTSALCTALTARGFGPFAAAIDHGGTSPAAAAAMVQVWIFSAALMWLPLTIAVEQRRQLLAQVTAREQLFRRNFTESLVGMLLLRRRGDRLEIVDANDAAMRLLGGTGPLVGRYLDRVLDDPDAVRRRTQDMLLGELDGWSAQIGVAQQPGTRLNVAISMISGGPDPAFAAQLLDVTPEARARARIEAAEKLTNTTIDTTACIIIVTDLAGTVLRVNAATTSLTGFVEEELLGNPVWTHITPDHRLDLVKEMFTAADGSLVPHSREAEVQRRDGSLMRVVWNNTVVHDEHGRPLMVVFTGIDVTRERQAAGLVTHLLQASKATALVGTDAEGLVTLFSAGAQRLLGYTTEEVVGRPFVSFLDPGELAARTASAERPSSFAALAAQIGPYGETQPRDWTWLAKDGGRPAVSMTLSRSSEAGTGDERSYLLVGRDVTERRHGQEMLVKALDTERTAVERLRKLDHAKNEFVSTVSHELRTPVTSIIGYTEMLRDGSVVEPLPEQVPLLETIARNGERLTVICNDLLLLGGLDSGATQLERVAVDLTELAEHASVSLHPVVDGRDLHLTVTRCDAPIMVLGDPVQLERVITNLLSNAVKFTEDGGTVELRLERDLEADEACLVVRDTGIGIPEGEQPGLFEKFFRSSTAQERAIPGTGLGLSIVAGIVGSHGGRISVDSAHLSGTTFTVRLPLHRSAAPATPLRPDPITAGPARAEEAEAAEAV</sequence>
<dbReference type="Pfam" id="PF13426">
    <property type="entry name" value="PAS_9"/>
    <property type="match status" value="1"/>
</dbReference>
<keyword evidence="18" id="KW-1185">Reference proteome</keyword>
<organism evidence="17 18">
    <name type="scientific">Nocardioides taihuensis</name>
    <dbReference type="NCBI Taxonomy" id="1835606"/>
    <lineage>
        <taxon>Bacteria</taxon>
        <taxon>Bacillati</taxon>
        <taxon>Actinomycetota</taxon>
        <taxon>Actinomycetes</taxon>
        <taxon>Propionibacteriales</taxon>
        <taxon>Nocardioidaceae</taxon>
        <taxon>Nocardioides</taxon>
    </lineage>
</organism>
<evidence type="ECO:0000256" key="3">
    <source>
        <dbReference type="ARBA" id="ARBA00012438"/>
    </source>
</evidence>
<keyword evidence="11 13" id="KW-0472">Membrane</keyword>
<dbReference type="InterPro" id="IPR000014">
    <property type="entry name" value="PAS"/>
</dbReference>
<dbReference type="PANTHER" id="PTHR43047">
    <property type="entry name" value="TWO-COMPONENT HISTIDINE PROTEIN KINASE"/>
    <property type="match status" value="1"/>
</dbReference>
<evidence type="ECO:0000313" key="18">
    <source>
        <dbReference type="Proteomes" id="UP001596087"/>
    </source>
</evidence>
<feature type="transmembrane region" description="Helical" evidence="13">
    <location>
        <begin position="233"/>
        <end position="255"/>
    </location>
</feature>
<dbReference type="SMART" id="SM00388">
    <property type="entry name" value="HisKA"/>
    <property type="match status" value="1"/>
</dbReference>
<comment type="subcellular location">
    <subcellularLocation>
        <location evidence="2">Cell membrane</location>
        <topology evidence="2">Multi-pass membrane protein</topology>
    </subcellularLocation>
</comment>
<feature type="region of interest" description="Disordered" evidence="12">
    <location>
        <begin position="929"/>
        <end position="955"/>
    </location>
</feature>
<dbReference type="InterPro" id="IPR007895">
    <property type="entry name" value="MASE1"/>
</dbReference>
<dbReference type="Pfam" id="PF02518">
    <property type="entry name" value="HATPase_c"/>
    <property type="match status" value="1"/>
</dbReference>
<dbReference type="PROSITE" id="PS50109">
    <property type="entry name" value="HIS_KIN"/>
    <property type="match status" value="1"/>
</dbReference>
<dbReference type="SMART" id="SM00086">
    <property type="entry name" value="PAC"/>
    <property type="match status" value="2"/>
</dbReference>
<proteinExistence type="predicted"/>
<dbReference type="EC" id="2.7.13.3" evidence="3"/>
<keyword evidence="9 13" id="KW-1133">Transmembrane helix</keyword>
<keyword evidence="6" id="KW-0808">Transferase</keyword>
<keyword evidence="4" id="KW-1003">Cell membrane</keyword>
<feature type="domain" description="PAS" evidence="15">
    <location>
        <begin position="543"/>
        <end position="597"/>
    </location>
</feature>
<protein>
    <recommendedName>
        <fullName evidence="3">histidine kinase</fullName>
        <ecNumber evidence="3">2.7.13.3</ecNumber>
    </recommendedName>
</protein>
<dbReference type="SUPFAM" id="SSF47384">
    <property type="entry name" value="Homodimeric domain of signal transducing histidine kinase"/>
    <property type="match status" value="1"/>
</dbReference>
<keyword evidence="8" id="KW-0418">Kinase</keyword>
<evidence type="ECO:0000256" key="10">
    <source>
        <dbReference type="ARBA" id="ARBA00023012"/>
    </source>
</evidence>
<dbReference type="InterPro" id="IPR005467">
    <property type="entry name" value="His_kinase_dom"/>
</dbReference>
<dbReference type="Gene3D" id="3.30.565.10">
    <property type="entry name" value="Histidine kinase-like ATPase, C-terminal domain"/>
    <property type="match status" value="1"/>
</dbReference>
<feature type="domain" description="PAS" evidence="15">
    <location>
        <begin position="423"/>
        <end position="493"/>
    </location>
</feature>
<evidence type="ECO:0000256" key="11">
    <source>
        <dbReference type="ARBA" id="ARBA00023136"/>
    </source>
</evidence>
<dbReference type="PROSITE" id="PS50112">
    <property type="entry name" value="PAS"/>
    <property type="match status" value="2"/>
</dbReference>
<dbReference type="InterPro" id="IPR004358">
    <property type="entry name" value="Sig_transdc_His_kin-like_C"/>
</dbReference>
<keyword evidence="7 13" id="KW-0812">Transmembrane</keyword>
<dbReference type="NCBIfam" id="TIGR00229">
    <property type="entry name" value="sensory_box"/>
    <property type="match status" value="2"/>
</dbReference>
<comment type="catalytic activity">
    <reaction evidence="1">
        <text>ATP + protein L-histidine = ADP + protein N-phospho-L-histidine.</text>
        <dbReference type="EC" id="2.7.13.3"/>
    </reaction>
</comment>
<evidence type="ECO:0000256" key="1">
    <source>
        <dbReference type="ARBA" id="ARBA00000085"/>
    </source>
</evidence>
<evidence type="ECO:0000313" key="17">
    <source>
        <dbReference type="EMBL" id="MFC5177633.1"/>
    </source>
</evidence>
<evidence type="ECO:0000259" key="15">
    <source>
        <dbReference type="PROSITE" id="PS50112"/>
    </source>
</evidence>
<comment type="caution">
    <text evidence="17">The sequence shown here is derived from an EMBL/GenBank/DDBJ whole genome shotgun (WGS) entry which is preliminary data.</text>
</comment>
<dbReference type="Gene3D" id="1.10.287.130">
    <property type="match status" value="1"/>
</dbReference>
<dbReference type="SMART" id="SM00091">
    <property type="entry name" value="PAS"/>
    <property type="match status" value="3"/>
</dbReference>
<dbReference type="PRINTS" id="PR00344">
    <property type="entry name" value="BCTRLSENSOR"/>
</dbReference>
<dbReference type="CDD" id="cd00075">
    <property type="entry name" value="HATPase"/>
    <property type="match status" value="1"/>
</dbReference>
<dbReference type="Gene3D" id="3.30.450.20">
    <property type="entry name" value="PAS domain"/>
    <property type="match status" value="2"/>
</dbReference>
<evidence type="ECO:0000256" key="13">
    <source>
        <dbReference type="SAM" id="Phobius"/>
    </source>
</evidence>
<dbReference type="SUPFAM" id="SSF55874">
    <property type="entry name" value="ATPase domain of HSP90 chaperone/DNA topoisomerase II/histidine kinase"/>
    <property type="match status" value="1"/>
</dbReference>
<feature type="transmembrane region" description="Helical" evidence="13">
    <location>
        <begin position="155"/>
        <end position="174"/>
    </location>
</feature>
<dbReference type="RefSeq" id="WP_378590811.1">
    <property type="nucleotide sequence ID" value="NZ_JBHSKD010000014.1"/>
</dbReference>
<dbReference type="InterPro" id="IPR013767">
    <property type="entry name" value="PAS_fold"/>
</dbReference>
<dbReference type="Proteomes" id="UP001596087">
    <property type="component" value="Unassembled WGS sequence"/>
</dbReference>
<feature type="transmembrane region" description="Helical" evidence="13">
    <location>
        <begin position="84"/>
        <end position="103"/>
    </location>
</feature>
<keyword evidence="10" id="KW-0902">Two-component regulatory system</keyword>
<feature type="transmembrane region" description="Helical" evidence="13">
    <location>
        <begin position="123"/>
        <end position="143"/>
    </location>
</feature>
<dbReference type="InterPro" id="IPR035965">
    <property type="entry name" value="PAS-like_dom_sf"/>
</dbReference>
<dbReference type="Pfam" id="PF00512">
    <property type="entry name" value="HisKA"/>
    <property type="match status" value="1"/>
</dbReference>
<dbReference type="CDD" id="cd00082">
    <property type="entry name" value="HisKA"/>
    <property type="match status" value="1"/>
</dbReference>
<evidence type="ECO:0000256" key="6">
    <source>
        <dbReference type="ARBA" id="ARBA00022679"/>
    </source>
</evidence>
<keyword evidence="5" id="KW-0597">Phosphoprotein</keyword>
<dbReference type="InterPro" id="IPR001610">
    <property type="entry name" value="PAC"/>
</dbReference>
<dbReference type="Pfam" id="PF00989">
    <property type="entry name" value="PAS"/>
    <property type="match status" value="1"/>
</dbReference>
<dbReference type="Pfam" id="PF13188">
    <property type="entry name" value="PAS_8"/>
    <property type="match status" value="1"/>
</dbReference>
<evidence type="ECO:0000259" key="16">
    <source>
        <dbReference type="PROSITE" id="PS50113"/>
    </source>
</evidence>
<evidence type="ECO:0000256" key="8">
    <source>
        <dbReference type="ARBA" id="ARBA00022777"/>
    </source>
</evidence>